<evidence type="ECO:0000313" key="2">
    <source>
        <dbReference type="EMBL" id="KAK4192460.1"/>
    </source>
</evidence>
<evidence type="ECO:0000256" key="1">
    <source>
        <dbReference type="SAM" id="MobiDB-lite"/>
    </source>
</evidence>
<feature type="compositionally biased region" description="Basic and acidic residues" evidence="1">
    <location>
        <begin position="283"/>
        <end position="299"/>
    </location>
</feature>
<feature type="compositionally biased region" description="Polar residues" evidence="1">
    <location>
        <begin position="56"/>
        <end position="70"/>
    </location>
</feature>
<feature type="region of interest" description="Disordered" evidence="1">
    <location>
        <begin position="1"/>
        <end position="98"/>
    </location>
</feature>
<feature type="compositionally biased region" description="Polar residues" evidence="1">
    <location>
        <begin position="742"/>
        <end position="756"/>
    </location>
</feature>
<reference evidence="2" key="2">
    <citation type="submission" date="2023-05" db="EMBL/GenBank/DDBJ databases">
        <authorList>
            <consortium name="Lawrence Berkeley National Laboratory"/>
            <person name="Steindorff A."/>
            <person name="Hensen N."/>
            <person name="Bonometti L."/>
            <person name="Westerberg I."/>
            <person name="Brannstrom I.O."/>
            <person name="Guillou S."/>
            <person name="Cros-Aarteil S."/>
            <person name="Calhoun S."/>
            <person name="Haridas S."/>
            <person name="Kuo A."/>
            <person name="Mondo S."/>
            <person name="Pangilinan J."/>
            <person name="Riley R."/>
            <person name="Labutti K."/>
            <person name="Andreopoulos B."/>
            <person name="Lipzen A."/>
            <person name="Chen C."/>
            <person name="Yanf M."/>
            <person name="Daum C."/>
            <person name="Ng V."/>
            <person name="Clum A."/>
            <person name="Ohm R."/>
            <person name="Martin F."/>
            <person name="Silar P."/>
            <person name="Natvig D."/>
            <person name="Lalanne C."/>
            <person name="Gautier V."/>
            <person name="Ament-Velasquez S.L."/>
            <person name="Kruys A."/>
            <person name="Hutchinson M.I."/>
            <person name="Powell A.J."/>
            <person name="Barry K."/>
            <person name="Miller A.N."/>
            <person name="Grigoriev I.V."/>
            <person name="Debuchy R."/>
            <person name="Gladieux P."/>
            <person name="Thoren M.H."/>
            <person name="Johannesson H."/>
        </authorList>
    </citation>
    <scope>NUCLEOTIDE SEQUENCE</scope>
    <source>
        <strain evidence="2">PSN309</strain>
    </source>
</reference>
<keyword evidence="3" id="KW-1185">Reference proteome</keyword>
<feature type="region of interest" description="Disordered" evidence="1">
    <location>
        <begin position="536"/>
        <end position="584"/>
    </location>
</feature>
<feature type="compositionally biased region" description="Basic residues" evidence="1">
    <location>
        <begin position="1"/>
        <end position="11"/>
    </location>
</feature>
<name>A0AAN7AP38_9PEZI</name>
<feature type="compositionally biased region" description="Polar residues" evidence="1">
    <location>
        <begin position="709"/>
        <end position="735"/>
    </location>
</feature>
<feature type="compositionally biased region" description="Polar residues" evidence="1">
    <location>
        <begin position="356"/>
        <end position="367"/>
    </location>
</feature>
<dbReference type="Proteomes" id="UP001302126">
    <property type="component" value="Unassembled WGS sequence"/>
</dbReference>
<proteinExistence type="predicted"/>
<feature type="compositionally biased region" description="Polar residues" evidence="1">
    <location>
        <begin position="413"/>
        <end position="423"/>
    </location>
</feature>
<dbReference type="AlphaFoldDB" id="A0AAN7AP38"/>
<feature type="compositionally biased region" description="Polar residues" evidence="1">
    <location>
        <begin position="536"/>
        <end position="551"/>
    </location>
</feature>
<feature type="compositionally biased region" description="Low complexity" evidence="1">
    <location>
        <begin position="368"/>
        <end position="378"/>
    </location>
</feature>
<organism evidence="2 3">
    <name type="scientific">Podospora australis</name>
    <dbReference type="NCBI Taxonomy" id="1536484"/>
    <lineage>
        <taxon>Eukaryota</taxon>
        <taxon>Fungi</taxon>
        <taxon>Dikarya</taxon>
        <taxon>Ascomycota</taxon>
        <taxon>Pezizomycotina</taxon>
        <taxon>Sordariomycetes</taxon>
        <taxon>Sordariomycetidae</taxon>
        <taxon>Sordariales</taxon>
        <taxon>Podosporaceae</taxon>
        <taxon>Podospora</taxon>
    </lineage>
</organism>
<feature type="compositionally biased region" description="Basic and acidic residues" evidence="1">
    <location>
        <begin position="490"/>
        <end position="502"/>
    </location>
</feature>
<evidence type="ECO:0000313" key="3">
    <source>
        <dbReference type="Proteomes" id="UP001302126"/>
    </source>
</evidence>
<feature type="region of interest" description="Disordered" evidence="1">
    <location>
        <begin position="614"/>
        <end position="764"/>
    </location>
</feature>
<gene>
    <name evidence="2" type="ORF">QBC35DRAFT_447305</name>
</gene>
<feature type="region of interest" description="Disordered" evidence="1">
    <location>
        <begin position="274"/>
        <end position="299"/>
    </location>
</feature>
<comment type="caution">
    <text evidence="2">The sequence shown here is derived from an EMBL/GenBank/DDBJ whole genome shotgun (WGS) entry which is preliminary data.</text>
</comment>
<protein>
    <submittedName>
        <fullName evidence="2">Uncharacterized protein</fullName>
    </submittedName>
</protein>
<feature type="compositionally biased region" description="Basic and acidic residues" evidence="1">
    <location>
        <begin position="313"/>
        <end position="334"/>
    </location>
</feature>
<feature type="compositionally biased region" description="Polar residues" evidence="1">
    <location>
        <begin position="568"/>
        <end position="580"/>
    </location>
</feature>
<sequence length="794" mass="88854">MSHIKAPKLRRLASLPGVVRVPTSNEELQREWPSRIGQNSRIVIGPDPESPGPPNRASTPPTEYLASQSRGRVDDSSQRSNHSNSSSAGTKKSYRYGRCPRCKDGHRVRIMNNKNGTGRHAGLISLQCSNKKAKKCLYYELPDIDPKVQYDAEQARRERMSLIDMTGMPATQLLLSALLTGYSAATNNLSSNLTGRELRSDEQVLSMTSTDTGMKCTSCKDGTMLNQVSRTQLGEVTSLVCSRKQSGACDYSMKVPASNTSNENHYGYDAFCEDDEEEEHQEEDNHLGEEEKVEEERHFEQDLRDLLDEQTHLTDERAPHEEDSNIPDLIKKEETENDMDTVGQFVRARSPKSTRPKSSQPGQQLTRANLASLVAAANPPLPAVQIPSQQQSASQVPDRQSLRQVESGRRSEQFLSHSCESQSFMEPPFEQDEEPFPTHGLPIIPLEPPMQSFGPTEPYGRHGQASFPQGGHHTEDGRSASQFKPSPFSHYRDSPSRIRRSFDPCTPEHSARLNDQYAHQPTEYSNNEFRQYPNRQCVQTPNGQHPETLTQSPGHSMHSSHSSISYSRYNQPLGFQQPSYPTVPRPPVLDSLAYAAAEIYDEKKHGKKRFHADHANQIDLTNDSDEETGPPPKRARHNSTQRTSTWQGIPKKSEVIDLVSSDDDDSDEDKPLSEVMKRNKKKMADAGIQQNQANTSRRRSESLLTRASQQTSPTSNQGRRANPQRQPSEAQSRVSGQLRVLQASQQRAPSIQSARDSSPGYDELDDQLVQLADRAAAEKGGRQPVYILREEVDV</sequence>
<feature type="compositionally biased region" description="Low complexity" evidence="1">
    <location>
        <begin position="78"/>
        <end position="87"/>
    </location>
</feature>
<feature type="compositionally biased region" description="Polar residues" evidence="1">
    <location>
        <begin position="386"/>
        <end position="404"/>
    </location>
</feature>
<feature type="compositionally biased region" description="Low complexity" evidence="1">
    <location>
        <begin position="552"/>
        <end position="567"/>
    </location>
</feature>
<dbReference type="EMBL" id="MU864354">
    <property type="protein sequence ID" value="KAK4192460.1"/>
    <property type="molecule type" value="Genomic_DNA"/>
</dbReference>
<accession>A0AAN7AP38</accession>
<reference evidence="2" key="1">
    <citation type="journal article" date="2023" name="Mol. Phylogenet. Evol.">
        <title>Genome-scale phylogeny and comparative genomics of the fungal order Sordariales.</title>
        <authorList>
            <person name="Hensen N."/>
            <person name="Bonometti L."/>
            <person name="Westerberg I."/>
            <person name="Brannstrom I.O."/>
            <person name="Guillou S."/>
            <person name="Cros-Aarteil S."/>
            <person name="Calhoun S."/>
            <person name="Haridas S."/>
            <person name="Kuo A."/>
            <person name="Mondo S."/>
            <person name="Pangilinan J."/>
            <person name="Riley R."/>
            <person name="LaButti K."/>
            <person name="Andreopoulos B."/>
            <person name="Lipzen A."/>
            <person name="Chen C."/>
            <person name="Yan M."/>
            <person name="Daum C."/>
            <person name="Ng V."/>
            <person name="Clum A."/>
            <person name="Steindorff A."/>
            <person name="Ohm R.A."/>
            <person name="Martin F."/>
            <person name="Silar P."/>
            <person name="Natvig D.O."/>
            <person name="Lalanne C."/>
            <person name="Gautier V."/>
            <person name="Ament-Velasquez S.L."/>
            <person name="Kruys A."/>
            <person name="Hutchinson M.I."/>
            <person name="Powell A.J."/>
            <person name="Barry K."/>
            <person name="Miller A.N."/>
            <person name="Grigoriev I.V."/>
            <person name="Debuchy R."/>
            <person name="Gladieux P."/>
            <person name="Hiltunen Thoren M."/>
            <person name="Johannesson H."/>
        </authorList>
    </citation>
    <scope>NUCLEOTIDE SEQUENCE</scope>
    <source>
        <strain evidence="2">PSN309</strain>
    </source>
</reference>
<feature type="region of interest" description="Disordered" evidence="1">
    <location>
        <begin position="313"/>
        <end position="518"/>
    </location>
</feature>